<dbReference type="OrthoDB" id="912280at2759"/>
<comment type="caution">
    <text evidence="1">The sequence shown here is derived from an EMBL/GenBank/DDBJ whole genome shotgun (WGS) entry which is preliminary data.</text>
</comment>
<evidence type="ECO:0000313" key="1">
    <source>
        <dbReference type="EMBL" id="PON35562.1"/>
    </source>
</evidence>
<dbReference type="EMBL" id="JXTB01000607">
    <property type="protein sequence ID" value="PON35562.1"/>
    <property type="molecule type" value="Genomic_DNA"/>
</dbReference>
<reference evidence="2" key="1">
    <citation type="submission" date="2016-06" db="EMBL/GenBank/DDBJ databases">
        <title>Parallel loss of symbiosis genes in relatives of nitrogen-fixing non-legume Parasponia.</title>
        <authorList>
            <person name="Van Velzen R."/>
            <person name="Holmer R."/>
            <person name="Bu F."/>
            <person name="Rutten L."/>
            <person name="Van Zeijl A."/>
            <person name="Liu W."/>
            <person name="Santuari L."/>
            <person name="Cao Q."/>
            <person name="Sharma T."/>
            <person name="Shen D."/>
            <person name="Roswanjaya Y."/>
            <person name="Wardhani T."/>
            <person name="Kalhor M.S."/>
            <person name="Jansen J."/>
            <person name="Van den Hoogen J."/>
            <person name="Gungor B."/>
            <person name="Hartog M."/>
            <person name="Hontelez J."/>
            <person name="Verver J."/>
            <person name="Yang W.-C."/>
            <person name="Schijlen E."/>
            <person name="Repin R."/>
            <person name="Schilthuizen M."/>
            <person name="Schranz E."/>
            <person name="Heidstra R."/>
            <person name="Miyata K."/>
            <person name="Fedorova E."/>
            <person name="Kohlen W."/>
            <person name="Bisseling T."/>
            <person name="Smit S."/>
            <person name="Geurts R."/>
        </authorList>
    </citation>
    <scope>NUCLEOTIDE SEQUENCE [LARGE SCALE GENOMIC DNA]</scope>
    <source>
        <strain evidence="2">cv. WU1-14</strain>
    </source>
</reference>
<sequence>MPIDVIYLQNRDRGIFIDPPKSSVPEHMKNRNRYCQFYRVHGHDTINCRNLYAQVMMAIHADKLRQYMKASEPSNRKT</sequence>
<gene>
    <name evidence="1" type="ORF">PanWU01x14_335310</name>
</gene>
<name>A0A2P5AG98_PARAD</name>
<keyword evidence="2" id="KW-1185">Reference proteome</keyword>
<accession>A0A2P5AG98</accession>
<protein>
    <submittedName>
        <fullName evidence="1">Uncharacterized protein</fullName>
    </submittedName>
</protein>
<organism evidence="1 2">
    <name type="scientific">Parasponia andersonii</name>
    <name type="common">Sponia andersonii</name>
    <dbReference type="NCBI Taxonomy" id="3476"/>
    <lineage>
        <taxon>Eukaryota</taxon>
        <taxon>Viridiplantae</taxon>
        <taxon>Streptophyta</taxon>
        <taxon>Embryophyta</taxon>
        <taxon>Tracheophyta</taxon>
        <taxon>Spermatophyta</taxon>
        <taxon>Magnoliopsida</taxon>
        <taxon>eudicotyledons</taxon>
        <taxon>Gunneridae</taxon>
        <taxon>Pentapetalae</taxon>
        <taxon>rosids</taxon>
        <taxon>fabids</taxon>
        <taxon>Rosales</taxon>
        <taxon>Cannabaceae</taxon>
        <taxon>Parasponia</taxon>
    </lineage>
</organism>
<proteinExistence type="predicted"/>
<evidence type="ECO:0000313" key="2">
    <source>
        <dbReference type="Proteomes" id="UP000237105"/>
    </source>
</evidence>
<feature type="non-terminal residue" evidence="1">
    <location>
        <position position="78"/>
    </location>
</feature>
<dbReference type="AlphaFoldDB" id="A0A2P5AG98"/>
<dbReference type="Proteomes" id="UP000237105">
    <property type="component" value="Unassembled WGS sequence"/>
</dbReference>